<name>A0A3R6GG79_9FIRM</name>
<dbReference type="GO" id="GO:0005975">
    <property type="term" value="P:carbohydrate metabolic process"/>
    <property type="evidence" value="ECO:0007669"/>
    <property type="project" value="InterPro"/>
</dbReference>
<dbReference type="InterPro" id="IPR019800">
    <property type="entry name" value="Glyco_hydro_3_AS"/>
</dbReference>
<keyword evidence="2 4" id="KW-0378">Hydrolase</keyword>
<dbReference type="EMBL" id="QRHP01000011">
    <property type="protein sequence ID" value="RHF83470.1"/>
    <property type="molecule type" value="Genomic_DNA"/>
</dbReference>
<dbReference type="InterPro" id="IPR050288">
    <property type="entry name" value="Cellulose_deg_GH3"/>
</dbReference>
<evidence type="ECO:0000256" key="3">
    <source>
        <dbReference type="ARBA" id="ARBA00023277"/>
    </source>
</evidence>
<dbReference type="InterPro" id="IPR036962">
    <property type="entry name" value="Glyco_hydro_3_N_sf"/>
</dbReference>
<dbReference type="Pfam" id="PF14310">
    <property type="entry name" value="Fn3-like"/>
    <property type="match status" value="1"/>
</dbReference>
<dbReference type="InterPro" id="IPR002772">
    <property type="entry name" value="Glyco_hydro_3_C"/>
</dbReference>
<dbReference type="InterPro" id="IPR026891">
    <property type="entry name" value="Fn3-like"/>
</dbReference>
<feature type="domain" description="Fibronectin type III-like" evidence="5">
    <location>
        <begin position="576"/>
        <end position="644"/>
    </location>
</feature>
<reference evidence="6 7" key="1">
    <citation type="submission" date="2018-08" db="EMBL/GenBank/DDBJ databases">
        <title>A genome reference for cultivated species of the human gut microbiota.</title>
        <authorList>
            <person name="Zou Y."/>
            <person name="Xue W."/>
            <person name="Luo G."/>
        </authorList>
    </citation>
    <scope>NUCLEOTIDE SEQUENCE [LARGE SCALE GENOMIC DNA]</scope>
    <source>
        <strain evidence="6 7">AM23-23AC</strain>
    </source>
</reference>
<dbReference type="PANTHER" id="PTHR42715:SF10">
    <property type="entry name" value="BETA-GLUCOSIDASE"/>
    <property type="match status" value="1"/>
</dbReference>
<organism evidence="6 7">
    <name type="scientific">Roseburia inulinivorans</name>
    <dbReference type="NCBI Taxonomy" id="360807"/>
    <lineage>
        <taxon>Bacteria</taxon>
        <taxon>Bacillati</taxon>
        <taxon>Bacillota</taxon>
        <taxon>Clostridia</taxon>
        <taxon>Lachnospirales</taxon>
        <taxon>Lachnospiraceae</taxon>
        <taxon>Roseburia</taxon>
    </lineage>
</organism>
<dbReference type="Pfam" id="PF00933">
    <property type="entry name" value="Glyco_hydro_3"/>
    <property type="match status" value="1"/>
</dbReference>
<dbReference type="Gene3D" id="3.40.50.1700">
    <property type="entry name" value="Glycoside hydrolase family 3 C-terminal domain"/>
    <property type="match status" value="1"/>
</dbReference>
<comment type="caution">
    <text evidence="6">The sequence shown here is derived from an EMBL/GenBank/DDBJ whole genome shotgun (WGS) entry which is preliminary data.</text>
</comment>
<dbReference type="InterPro" id="IPR036881">
    <property type="entry name" value="Glyco_hydro_3_C_sf"/>
</dbReference>
<dbReference type="Pfam" id="PF01915">
    <property type="entry name" value="Glyco_hydro_3_C"/>
    <property type="match status" value="1"/>
</dbReference>
<proteinExistence type="inferred from homology"/>
<dbReference type="InterPro" id="IPR001764">
    <property type="entry name" value="Glyco_hydro_3_N"/>
</dbReference>
<dbReference type="Gene3D" id="2.60.40.10">
    <property type="entry name" value="Immunoglobulins"/>
    <property type="match status" value="1"/>
</dbReference>
<dbReference type="SUPFAM" id="SSF51445">
    <property type="entry name" value="(Trans)glycosidases"/>
    <property type="match status" value="1"/>
</dbReference>
<evidence type="ECO:0000313" key="7">
    <source>
        <dbReference type="Proteomes" id="UP000283701"/>
    </source>
</evidence>
<dbReference type="GO" id="GO:0004553">
    <property type="term" value="F:hydrolase activity, hydrolyzing O-glycosyl compounds"/>
    <property type="evidence" value="ECO:0007669"/>
    <property type="project" value="InterPro"/>
</dbReference>
<evidence type="ECO:0000256" key="4">
    <source>
        <dbReference type="RuleBase" id="RU361161"/>
    </source>
</evidence>
<dbReference type="InterPro" id="IPR017853">
    <property type="entry name" value="GH"/>
</dbReference>
<evidence type="ECO:0000259" key="5">
    <source>
        <dbReference type="SMART" id="SM01217"/>
    </source>
</evidence>
<dbReference type="PANTHER" id="PTHR42715">
    <property type="entry name" value="BETA-GLUCOSIDASE"/>
    <property type="match status" value="1"/>
</dbReference>
<dbReference type="Gene3D" id="3.20.20.300">
    <property type="entry name" value="Glycoside hydrolase, family 3, N-terminal domain"/>
    <property type="match status" value="1"/>
</dbReference>
<dbReference type="SMART" id="SM01217">
    <property type="entry name" value="Fn3_like"/>
    <property type="match status" value="1"/>
</dbReference>
<comment type="similarity">
    <text evidence="1 4">Belongs to the glycosyl hydrolase 3 family.</text>
</comment>
<keyword evidence="3" id="KW-0119">Carbohydrate metabolism</keyword>
<accession>A0A3R6GG79</accession>
<sequence>MGKSLEEMCRLVTGRGTWHIGDIHVSDGPHGIRAQEDGAKNNDSYEATCFPTASSAACSWNKELIGKMGEGLAQEAKALGVSVVLGPGVNMKRSPLCGRNFEYYSEDPFLTGELASSYIIAMQECGVGTSLKHFAGNSQETHRMTSNSMIDERALHEIYLRAFEKAVKKAKPATIMASYNYLNGLPACENKHLLTDILRNDWKYEGLVMSDWGACVDLPECISAGMDVEMPDSCGNHYDEIWNIAATNPCFMKKLECSVDRIERLTDRYKSNVIQSRGKKNIPDPIREKNHKLAEQIAEESIVLLKNDGFFPLGEIKEILMIGELADKPRIQGGGSSHIHTTRITSFIEQFEEYGIKVRYARGYKNTSFKRDAKLEKEAIRKAIEAKEYDIPVLFFGGLTDIAEGEGYDRESFDLPKNQILLLKKLLEVNDKIGFLSFGGSPYDMELPSKCKALLHLYLGGEAVAGACVKIILGLSNPSGKLAESIPYSEKDVPSYGYFAKQEGQNRHLDEVEYRESIFVGYRYYDTFHVPVRYCFGYGLSYTEFEYADLHIKTGDDEKIHISFEVKNIGSIAGSEISEIYVKNPDADFLRTNKELRGFAKTFLNPGERKQMDVVLDDRAFQVYQNGEFQVIGGEYEIQVGASLNDIRLTGKMDITGTEMNVLLKKSTGVPLSETDFYSIYQETRTHFSDLKPGEFTTKNSLRQMQEYSRLVRRWIKFGKILVRLMYFPKSLRDPEARMMLEGILEGNIDSVCNQSGGIIKKKTMSRIVASANRGKTV</sequence>
<dbReference type="RefSeq" id="WP_118203412.1">
    <property type="nucleotide sequence ID" value="NZ_QRHP01000011.1"/>
</dbReference>
<dbReference type="Proteomes" id="UP000283701">
    <property type="component" value="Unassembled WGS sequence"/>
</dbReference>
<evidence type="ECO:0000256" key="1">
    <source>
        <dbReference type="ARBA" id="ARBA00005336"/>
    </source>
</evidence>
<evidence type="ECO:0000256" key="2">
    <source>
        <dbReference type="ARBA" id="ARBA00022801"/>
    </source>
</evidence>
<dbReference type="InterPro" id="IPR013783">
    <property type="entry name" value="Ig-like_fold"/>
</dbReference>
<gene>
    <name evidence="6" type="ORF">DW654_10525</name>
</gene>
<dbReference type="PROSITE" id="PS00775">
    <property type="entry name" value="GLYCOSYL_HYDROL_F3"/>
    <property type="match status" value="1"/>
</dbReference>
<dbReference type="AlphaFoldDB" id="A0A3R6GG79"/>
<dbReference type="SUPFAM" id="SSF52279">
    <property type="entry name" value="Beta-D-glucan exohydrolase, C-terminal domain"/>
    <property type="match status" value="1"/>
</dbReference>
<protein>
    <submittedName>
        <fullName evidence="6">Beta-glucosidase</fullName>
    </submittedName>
</protein>
<evidence type="ECO:0000313" key="6">
    <source>
        <dbReference type="EMBL" id="RHF83470.1"/>
    </source>
</evidence>
<keyword evidence="4" id="KW-0326">Glycosidase</keyword>
<dbReference type="PRINTS" id="PR00133">
    <property type="entry name" value="GLHYDRLASE3"/>
</dbReference>